<feature type="compositionally biased region" description="Basic and acidic residues" evidence="4">
    <location>
        <begin position="265"/>
        <end position="285"/>
    </location>
</feature>
<dbReference type="GO" id="GO:0008270">
    <property type="term" value="F:zinc ion binding"/>
    <property type="evidence" value="ECO:0007669"/>
    <property type="project" value="UniProtKB-KW"/>
</dbReference>
<dbReference type="SMART" id="SM00213">
    <property type="entry name" value="UBQ"/>
    <property type="match status" value="1"/>
</dbReference>
<dbReference type="Proteomes" id="UP000024404">
    <property type="component" value="Unassembled WGS sequence"/>
</dbReference>
<dbReference type="CDD" id="cd00065">
    <property type="entry name" value="FYVE_like_SF"/>
    <property type="match status" value="1"/>
</dbReference>
<dbReference type="InterPro" id="IPR035896">
    <property type="entry name" value="AN1-like_Znf"/>
</dbReference>
<accession>A0A8R1XQL6</accession>
<proteinExistence type="predicted"/>
<feature type="domain" description="AN1-type" evidence="5">
    <location>
        <begin position="367"/>
        <end position="406"/>
    </location>
</feature>
<dbReference type="Gene3D" id="3.10.20.90">
    <property type="entry name" value="Phosphatidylinositol 3-kinase Catalytic Subunit, Chain A, domain 1"/>
    <property type="match status" value="1"/>
</dbReference>
<evidence type="ECO:0000256" key="1">
    <source>
        <dbReference type="ARBA" id="ARBA00022723"/>
    </source>
</evidence>
<feature type="compositionally biased region" description="Polar residues" evidence="4">
    <location>
        <begin position="18"/>
        <end position="32"/>
    </location>
</feature>
<dbReference type="AlphaFoldDB" id="A0A8R1XQL6"/>
<dbReference type="CDD" id="cd17039">
    <property type="entry name" value="Ubl_ubiquitin_like"/>
    <property type="match status" value="1"/>
</dbReference>
<evidence type="ECO:0000259" key="5">
    <source>
        <dbReference type="SMART" id="SM00154"/>
    </source>
</evidence>
<keyword evidence="8" id="KW-1185">Reference proteome</keyword>
<feature type="region of interest" description="Disordered" evidence="4">
    <location>
        <begin position="1"/>
        <end position="32"/>
    </location>
</feature>
<keyword evidence="3" id="KW-0862">Zinc</keyword>
<dbReference type="InterPro" id="IPR029071">
    <property type="entry name" value="Ubiquitin-like_domsf"/>
</dbReference>
<organism evidence="7 8">
    <name type="scientific">Onchocerca volvulus</name>
    <dbReference type="NCBI Taxonomy" id="6282"/>
    <lineage>
        <taxon>Eukaryota</taxon>
        <taxon>Metazoa</taxon>
        <taxon>Ecdysozoa</taxon>
        <taxon>Nematoda</taxon>
        <taxon>Chromadorea</taxon>
        <taxon>Rhabditida</taxon>
        <taxon>Spirurina</taxon>
        <taxon>Spiruromorpha</taxon>
        <taxon>Filarioidea</taxon>
        <taxon>Onchocercidae</taxon>
        <taxon>Onchocerca</taxon>
    </lineage>
</organism>
<protein>
    <submittedName>
        <fullName evidence="7">AN1-type domain-containing protein</fullName>
    </submittedName>
</protein>
<dbReference type="Gene3D" id="4.10.1110.10">
    <property type="entry name" value="AN1-like Zinc finger"/>
    <property type="match status" value="1"/>
</dbReference>
<dbReference type="PANTHER" id="PTHR10634:SF67">
    <property type="entry name" value="AN1-TYPE ZINC FINGER PROTEIN 3"/>
    <property type="match status" value="1"/>
</dbReference>
<evidence type="ECO:0000256" key="3">
    <source>
        <dbReference type="ARBA" id="ARBA00022833"/>
    </source>
</evidence>
<keyword evidence="1" id="KW-0479">Metal-binding</keyword>
<evidence type="ECO:0000256" key="2">
    <source>
        <dbReference type="ARBA" id="ARBA00022771"/>
    </source>
</evidence>
<evidence type="ECO:0000256" key="4">
    <source>
        <dbReference type="SAM" id="MobiDB-lite"/>
    </source>
</evidence>
<evidence type="ECO:0000313" key="7">
    <source>
        <dbReference type="EnsemblMetazoa" id="OVOC2534.1"/>
    </source>
</evidence>
<dbReference type="EMBL" id="CMVM020000074">
    <property type="status" value="NOT_ANNOTATED_CDS"/>
    <property type="molecule type" value="Genomic_DNA"/>
</dbReference>
<dbReference type="InterPro" id="IPR000058">
    <property type="entry name" value="Znf_AN1"/>
</dbReference>
<dbReference type="OMA" id="HTCVIDY"/>
<name>A0A8R1XQL6_ONCVO</name>
<reference evidence="7" key="2">
    <citation type="submission" date="2022-06" db="UniProtKB">
        <authorList>
            <consortium name="EnsemblMetazoa"/>
        </authorList>
    </citation>
    <scope>IDENTIFICATION</scope>
</reference>
<feature type="compositionally biased region" description="Low complexity" evidence="4">
    <location>
        <begin position="288"/>
        <end position="306"/>
    </location>
</feature>
<feature type="region of interest" description="Disordered" evidence="4">
    <location>
        <begin position="260"/>
        <end position="306"/>
    </location>
</feature>
<dbReference type="SUPFAM" id="SSF118310">
    <property type="entry name" value="AN1-like Zinc finger"/>
    <property type="match status" value="1"/>
</dbReference>
<dbReference type="SUPFAM" id="SSF54236">
    <property type="entry name" value="Ubiquitin-like"/>
    <property type="match status" value="1"/>
</dbReference>
<feature type="domain" description="Ubiquitin-like" evidence="6">
    <location>
        <begin position="112"/>
        <end position="183"/>
    </location>
</feature>
<feature type="compositionally biased region" description="Basic and acidic residues" evidence="4">
    <location>
        <begin position="1"/>
        <end position="14"/>
    </location>
</feature>
<keyword evidence="2" id="KW-0863">Zinc-finger</keyword>
<reference evidence="8" key="1">
    <citation type="submission" date="2013-10" db="EMBL/GenBank/DDBJ databases">
        <title>Genome sequencing of Onchocerca volvulus.</title>
        <authorList>
            <person name="Cotton J."/>
            <person name="Tsai J."/>
            <person name="Stanley E."/>
            <person name="Tracey A."/>
            <person name="Holroyd N."/>
            <person name="Lustigman S."/>
            <person name="Berriman M."/>
        </authorList>
    </citation>
    <scope>NUCLEOTIDE SEQUENCE</scope>
</reference>
<sequence length="429" mass="48542">MAMKSQRQEEEAIEKNATLPSNSQQVQTNLSNPSLFANMKIVKEASSQKKNGRIAHQKISNGRKRVLRALTSPGGRSPEASIMPTLPCNPTCKTAAKSKSESYLSRADMVIVTIKSTVSTFKPLKLRMKKTTSIRVLKNYLQSRLGGVHQIILIHNNKELMNEGGSLASVGITSNSVLWLLVRPITGNNDREEIASLIRMSQSLANLRNLIRAVPSIDNPETKISGSTEYTEVTPYGCREMEHEQIREKMKLLIQRREKVRRNSKKDLSENMKRKIQEISEKEVTADSLSQSSSSRSRPCSSSTNLLLSVSTPKDTADVVKQKELATYFDPPETIKQKKFEEKELFDVPSNEKELLKIKDETKKKRCGLCRMKLKIADREIQCICGYVFCSKHRKPQIHRCSVDLKLIDRVHVRMALPKLVRDIPKSKI</sequence>
<dbReference type="InterPro" id="IPR000626">
    <property type="entry name" value="Ubiquitin-like_dom"/>
</dbReference>
<dbReference type="PANTHER" id="PTHR10634">
    <property type="entry name" value="AN1-TYPE ZINC FINGER PROTEIN"/>
    <property type="match status" value="1"/>
</dbReference>
<evidence type="ECO:0000259" key="6">
    <source>
        <dbReference type="SMART" id="SM00213"/>
    </source>
</evidence>
<evidence type="ECO:0000313" key="8">
    <source>
        <dbReference type="Proteomes" id="UP000024404"/>
    </source>
</evidence>
<dbReference type="EnsemblMetazoa" id="OVOC2534.1">
    <property type="protein sequence ID" value="OVOC2534.1"/>
    <property type="gene ID" value="WBGene00239343"/>
</dbReference>
<dbReference type="SMART" id="SM00154">
    <property type="entry name" value="ZnF_AN1"/>
    <property type="match status" value="1"/>
</dbReference>
<dbReference type="InterPro" id="IPR050652">
    <property type="entry name" value="AN1_A20_ZnFinger"/>
</dbReference>